<dbReference type="KEGG" id="cfr:102514619"/>
<feature type="compositionally biased region" description="Basic residues" evidence="1">
    <location>
        <begin position="8"/>
        <end position="23"/>
    </location>
</feature>
<protein>
    <submittedName>
        <fullName evidence="4">Fragile X mental retardation 1 neighbor protein isoform X1</fullName>
    </submittedName>
</protein>
<dbReference type="Proteomes" id="UP000694856">
    <property type="component" value="Chromosome X"/>
</dbReference>
<dbReference type="CTD" id="158521"/>
<reference evidence="4" key="1">
    <citation type="submission" date="2025-08" db="UniProtKB">
        <authorList>
            <consortium name="RefSeq"/>
        </authorList>
    </citation>
    <scope>IDENTIFICATION</scope>
    <source>
        <tissue evidence="4">Ear skin</tissue>
    </source>
</reference>
<keyword evidence="3" id="KW-1185">Reference proteome</keyword>
<accession>A0A8B8SN13</accession>
<dbReference type="AlphaFoldDB" id="A0A8B8SN13"/>
<dbReference type="GeneID" id="102514619"/>
<keyword evidence="2" id="KW-0472">Membrane</keyword>
<feature type="region of interest" description="Disordered" evidence="1">
    <location>
        <begin position="1"/>
        <end position="52"/>
    </location>
</feature>
<dbReference type="RefSeq" id="XP_032330817.1">
    <property type="nucleotide sequence ID" value="XM_032474926.1"/>
</dbReference>
<feature type="transmembrane region" description="Helical" evidence="2">
    <location>
        <begin position="87"/>
        <end position="106"/>
    </location>
</feature>
<evidence type="ECO:0000313" key="4">
    <source>
        <dbReference type="RefSeq" id="XP_032330817.1"/>
    </source>
</evidence>
<feature type="region of interest" description="Disordered" evidence="1">
    <location>
        <begin position="246"/>
        <end position="276"/>
    </location>
</feature>
<sequence>MPAERKSLRGRTRSKSRGQRGARYRLTNTEAGCSAENPATAPHPSGSSPEDQAVMAAAPQAGWQAPLRGLGAETLHCLVKMWAYRRVGLLLLCMLLLLCYLSPGFLNSLSPSKSILWSNETANGQSLEKTSVWGAVFSFFFPTTCIPKENQVVKPCNRLRDFNESECLRNKCCYSSVKTSNFTCFAPLKDKPTQMFRMFGFVVISIISLGCLPIYCCSFCRRSRWANPLRRKVSRLLKGLKKQRSKLKRDAEMLGAEMDEEGLDDEKEETKALFSH</sequence>
<feature type="compositionally biased region" description="Acidic residues" evidence="1">
    <location>
        <begin position="257"/>
        <end position="267"/>
    </location>
</feature>
<feature type="transmembrane region" description="Helical" evidence="2">
    <location>
        <begin position="198"/>
        <end position="220"/>
    </location>
</feature>
<name>A0A8B8SN13_CAMFR</name>
<keyword evidence="2" id="KW-0812">Transmembrane</keyword>
<keyword evidence="2" id="KW-1133">Transmembrane helix</keyword>
<organism evidence="3 4">
    <name type="scientific">Camelus ferus</name>
    <name type="common">Wild bactrian camel</name>
    <name type="synonym">Camelus bactrianus ferus</name>
    <dbReference type="NCBI Taxonomy" id="419612"/>
    <lineage>
        <taxon>Eukaryota</taxon>
        <taxon>Metazoa</taxon>
        <taxon>Chordata</taxon>
        <taxon>Craniata</taxon>
        <taxon>Vertebrata</taxon>
        <taxon>Euteleostomi</taxon>
        <taxon>Mammalia</taxon>
        <taxon>Eutheria</taxon>
        <taxon>Laurasiatheria</taxon>
        <taxon>Artiodactyla</taxon>
        <taxon>Tylopoda</taxon>
        <taxon>Camelidae</taxon>
        <taxon>Camelus</taxon>
    </lineage>
</organism>
<evidence type="ECO:0000256" key="1">
    <source>
        <dbReference type="SAM" id="MobiDB-lite"/>
    </source>
</evidence>
<proteinExistence type="predicted"/>
<evidence type="ECO:0000256" key="2">
    <source>
        <dbReference type="SAM" id="Phobius"/>
    </source>
</evidence>
<gene>
    <name evidence="4" type="primary">FMR1NB</name>
</gene>
<dbReference type="InterPro" id="IPR055331">
    <property type="entry name" value="FMR1-like"/>
</dbReference>
<dbReference type="PANTHER" id="PTHR37360:SF1">
    <property type="entry name" value="FMR1 NEIGHBOR PROTEIN"/>
    <property type="match status" value="1"/>
</dbReference>
<dbReference type="PANTHER" id="PTHR37360">
    <property type="entry name" value="FRAGILE X MENTAL RETARDATION 1 NEIGHBOR PROTEIN"/>
    <property type="match status" value="1"/>
</dbReference>
<evidence type="ECO:0000313" key="3">
    <source>
        <dbReference type="Proteomes" id="UP000694856"/>
    </source>
</evidence>